<dbReference type="SUPFAM" id="SSF53474">
    <property type="entry name" value="alpha/beta-Hydrolases"/>
    <property type="match status" value="1"/>
</dbReference>
<dbReference type="InterPro" id="IPR000073">
    <property type="entry name" value="AB_hydrolase_1"/>
</dbReference>
<dbReference type="PANTHER" id="PTHR43433">
    <property type="entry name" value="HYDROLASE, ALPHA/BETA FOLD FAMILY PROTEIN"/>
    <property type="match status" value="1"/>
</dbReference>
<dbReference type="InterPro" id="IPR029058">
    <property type="entry name" value="AB_hydrolase_fold"/>
</dbReference>
<evidence type="ECO:0000313" key="2">
    <source>
        <dbReference type="EMBL" id="MFC7150260.1"/>
    </source>
</evidence>
<feature type="domain" description="AB hydrolase-1" evidence="1">
    <location>
        <begin position="32"/>
        <end position="248"/>
    </location>
</feature>
<proteinExistence type="predicted"/>
<gene>
    <name evidence="2" type="ORF">ACFQMJ_17165</name>
</gene>
<evidence type="ECO:0000259" key="1">
    <source>
        <dbReference type="Pfam" id="PF12697"/>
    </source>
</evidence>
<keyword evidence="2" id="KW-0378">Hydrolase</keyword>
<keyword evidence="3" id="KW-1185">Reference proteome</keyword>
<sequence>MGNVISKDGTSIAYERKGEGSPIILVDGAFCSRSFGPMGRLSSLLSERFSVYIYDRRGRGDSGDASAYNVDREIEDLDAILKEAGDEASVFGMSSGAMLSLLAAGGGLPIRKLALFEPPYLPGGAGDLAQGDPAARITELARSGRRGDAVGVFMTQVMGMPEEAFSGMRQAPTFPAMEAVAHTLAYDVMITNDRSLAGKLAQIATPTLVIGGDNSPSLLRQAVESIADAMPHAERRMLSGQTHDVNLDVLAPVLDAFFAS</sequence>
<organism evidence="2 3">
    <name type="scientific">Cohnella cellulosilytica</name>
    <dbReference type="NCBI Taxonomy" id="986710"/>
    <lineage>
        <taxon>Bacteria</taxon>
        <taxon>Bacillati</taxon>
        <taxon>Bacillota</taxon>
        <taxon>Bacilli</taxon>
        <taxon>Bacillales</taxon>
        <taxon>Paenibacillaceae</taxon>
        <taxon>Cohnella</taxon>
    </lineage>
</organism>
<dbReference type="RefSeq" id="WP_378045867.1">
    <property type="nucleotide sequence ID" value="NZ_JBHMDN010000008.1"/>
</dbReference>
<dbReference type="PANTHER" id="PTHR43433:SF5">
    <property type="entry name" value="AB HYDROLASE-1 DOMAIN-CONTAINING PROTEIN"/>
    <property type="match status" value="1"/>
</dbReference>
<dbReference type="Proteomes" id="UP001596378">
    <property type="component" value="Unassembled WGS sequence"/>
</dbReference>
<dbReference type="GO" id="GO:0016787">
    <property type="term" value="F:hydrolase activity"/>
    <property type="evidence" value="ECO:0007669"/>
    <property type="project" value="UniProtKB-KW"/>
</dbReference>
<comment type="caution">
    <text evidence="2">The sequence shown here is derived from an EMBL/GenBank/DDBJ whole genome shotgun (WGS) entry which is preliminary data.</text>
</comment>
<name>A0ABW2FAK0_9BACL</name>
<evidence type="ECO:0000313" key="3">
    <source>
        <dbReference type="Proteomes" id="UP001596378"/>
    </source>
</evidence>
<dbReference type="Pfam" id="PF12697">
    <property type="entry name" value="Abhydrolase_6"/>
    <property type="match status" value="1"/>
</dbReference>
<accession>A0ABW2FAK0</accession>
<dbReference type="EMBL" id="JBHTAI010000010">
    <property type="protein sequence ID" value="MFC7150260.1"/>
    <property type="molecule type" value="Genomic_DNA"/>
</dbReference>
<reference evidence="3" key="1">
    <citation type="journal article" date="2019" name="Int. J. Syst. Evol. Microbiol.">
        <title>The Global Catalogue of Microorganisms (GCM) 10K type strain sequencing project: providing services to taxonomists for standard genome sequencing and annotation.</title>
        <authorList>
            <consortium name="The Broad Institute Genomics Platform"/>
            <consortium name="The Broad Institute Genome Sequencing Center for Infectious Disease"/>
            <person name="Wu L."/>
            <person name="Ma J."/>
        </authorList>
    </citation>
    <scope>NUCLEOTIDE SEQUENCE [LARGE SCALE GENOMIC DNA]</scope>
    <source>
        <strain evidence="3">KCTC 12907</strain>
    </source>
</reference>
<protein>
    <submittedName>
        <fullName evidence="2">Alpha/beta fold hydrolase</fullName>
    </submittedName>
</protein>
<dbReference type="InterPro" id="IPR050471">
    <property type="entry name" value="AB_hydrolase"/>
</dbReference>
<dbReference type="Gene3D" id="3.40.50.1820">
    <property type="entry name" value="alpha/beta hydrolase"/>
    <property type="match status" value="1"/>
</dbReference>